<dbReference type="Pfam" id="PF13188">
    <property type="entry name" value="PAS_8"/>
    <property type="match status" value="1"/>
</dbReference>
<comment type="subcellular location">
    <subcellularLocation>
        <location evidence="1">Cell membrane</location>
        <topology evidence="1">Multi-pass membrane protein</topology>
    </subcellularLocation>
</comment>
<evidence type="ECO:0000313" key="14">
    <source>
        <dbReference type="EMBL" id="MBS2968139.1"/>
    </source>
</evidence>
<keyword evidence="6" id="KW-0547">Nucleotide-binding</keyword>
<dbReference type="Gene3D" id="1.10.287.130">
    <property type="match status" value="1"/>
</dbReference>
<keyword evidence="2" id="KW-1003">Cell membrane</keyword>
<reference evidence="14 15" key="1">
    <citation type="submission" date="2021-04" db="EMBL/GenBank/DDBJ databases">
        <title>Metabacillus sp. strain KIGAM252 whole genome sequence.</title>
        <authorList>
            <person name="Seo M.-J."/>
            <person name="Cho E.-S."/>
            <person name="Hwang C.Y."/>
            <person name="Yoon D.J."/>
        </authorList>
    </citation>
    <scope>NUCLEOTIDE SEQUENCE [LARGE SCALE GENOMIC DNA]</scope>
    <source>
        <strain evidence="14 15">KIGAM252</strain>
    </source>
</reference>
<feature type="domain" description="PAS" evidence="13">
    <location>
        <begin position="215"/>
        <end position="251"/>
    </location>
</feature>
<dbReference type="SUPFAM" id="SSF55874">
    <property type="entry name" value="ATPase domain of HSP90 chaperone/DNA topoisomerase II/histidine kinase"/>
    <property type="match status" value="1"/>
</dbReference>
<accession>A0ABS5LBN5</accession>
<dbReference type="SMART" id="SM00387">
    <property type="entry name" value="HATPase_c"/>
    <property type="match status" value="1"/>
</dbReference>
<evidence type="ECO:0000256" key="3">
    <source>
        <dbReference type="ARBA" id="ARBA00022553"/>
    </source>
</evidence>
<dbReference type="RefSeq" id="WP_211556775.1">
    <property type="nucleotide sequence ID" value="NZ_JAGVRK010000001.1"/>
</dbReference>
<protein>
    <submittedName>
        <fullName evidence="14">Sensor histidine kinase</fullName>
    </submittedName>
</protein>
<keyword evidence="3" id="KW-0597">Phosphoprotein</keyword>
<dbReference type="PANTHER" id="PTHR43547:SF3">
    <property type="entry name" value="SENSOR PROTEIN CITS"/>
    <property type="match status" value="1"/>
</dbReference>
<name>A0ABS5LBN5_9BACI</name>
<evidence type="ECO:0000256" key="12">
    <source>
        <dbReference type="SAM" id="Phobius"/>
    </source>
</evidence>
<dbReference type="InterPro" id="IPR003594">
    <property type="entry name" value="HATPase_dom"/>
</dbReference>
<dbReference type="PANTHER" id="PTHR43547">
    <property type="entry name" value="TWO-COMPONENT HISTIDINE KINASE"/>
    <property type="match status" value="1"/>
</dbReference>
<sequence length="518" mass="56840">MKKRYNFSLQTKIMGLVIIILSVIISLLVSVFAYLESSDTKEETAKLAIQTAANVAYMPEIRNSMIEGNQEEIQGLAELIRDQVDAASVIVTDRNNRIYSHPDASKIGQVLRDPDSEKALVFAGKYAAEGPGSFGPSLKGKAPILLDEGNYQEVSGVVTVEFLEKDIKERIAGKITNLVLYTLPVLAAGIIGSALLARNIRKDTLGLEPSQIAALYRERSAILSSLGEGILALDSIGNVTLMNPAAEEMLGSDNRDHWFPELENLRQSELTRNAEMSYRDRVLIVNHDLILEKGKAAGLVWTFKDKTEFVKMIDTLSEVKKYSEDLRAQTHEYTNKLYVISGLLELGRVDEALDLINEESVRSQNQNQVLFEQINDPKLQAILLGKIGKASEKKISFTIDRESSVGQLPDRIGMSALITIVGNLVDNAFDAVSHQDVREVLFFVTDLGRDLVLEVEDNGPGIAFNHDIFKQGVSTKGDHGGYGLSNVKAAVEELGGFIETGGIDGAVFTVSIPKKETN</sequence>
<organism evidence="14 15">
    <name type="scientific">Metabacillus flavus</name>
    <dbReference type="NCBI Taxonomy" id="2823519"/>
    <lineage>
        <taxon>Bacteria</taxon>
        <taxon>Bacillati</taxon>
        <taxon>Bacillota</taxon>
        <taxon>Bacilli</taxon>
        <taxon>Bacillales</taxon>
        <taxon>Bacillaceae</taxon>
        <taxon>Metabacillus</taxon>
    </lineage>
</organism>
<keyword evidence="15" id="KW-1185">Reference proteome</keyword>
<dbReference type="GO" id="GO:0016301">
    <property type="term" value="F:kinase activity"/>
    <property type="evidence" value="ECO:0007669"/>
    <property type="project" value="UniProtKB-KW"/>
</dbReference>
<feature type="transmembrane region" description="Helical" evidence="12">
    <location>
        <begin position="12"/>
        <end position="35"/>
    </location>
</feature>
<dbReference type="SUPFAM" id="SSF55890">
    <property type="entry name" value="Sporulation response regulatory protein Spo0B"/>
    <property type="match status" value="1"/>
</dbReference>
<evidence type="ECO:0000256" key="6">
    <source>
        <dbReference type="ARBA" id="ARBA00022741"/>
    </source>
</evidence>
<dbReference type="PROSITE" id="PS50112">
    <property type="entry name" value="PAS"/>
    <property type="match status" value="1"/>
</dbReference>
<evidence type="ECO:0000256" key="8">
    <source>
        <dbReference type="ARBA" id="ARBA00022840"/>
    </source>
</evidence>
<dbReference type="InterPro" id="IPR000014">
    <property type="entry name" value="PAS"/>
</dbReference>
<evidence type="ECO:0000256" key="10">
    <source>
        <dbReference type="ARBA" id="ARBA00023012"/>
    </source>
</evidence>
<evidence type="ECO:0000259" key="13">
    <source>
        <dbReference type="PROSITE" id="PS50112"/>
    </source>
</evidence>
<dbReference type="Gene3D" id="3.30.450.20">
    <property type="entry name" value="PAS domain"/>
    <property type="match status" value="2"/>
</dbReference>
<feature type="transmembrane region" description="Helical" evidence="12">
    <location>
        <begin position="178"/>
        <end position="197"/>
    </location>
</feature>
<dbReference type="EMBL" id="JAGVRK010000001">
    <property type="protein sequence ID" value="MBS2968139.1"/>
    <property type="molecule type" value="Genomic_DNA"/>
</dbReference>
<keyword evidence="10" id="KW-0902">Two-component regulatory system</keyword>
<dbReference type="InterPro" id="IPR033463">
    <property type="entry name" value="sCache_3"/>
</dbReference>
<evidence type="ECO:0000256" key="9">
    <source>
        <dbReference type="ARBA" id="ARBA00022989"/>
    </source>
</evidence>
<dbReference type="InterPro" id="IPR039506">
    <property type="entry name" value="SPOB_a"/>
</dbReference>
<dbReference type="SUPFAM" id="SSF55785">
    <property type="entry name" value="PYP-like sensor domain (PAS domain)"/>
    <property type="match status" value="1"/>
</dbReference>
<keyword evidence="9 12" id="KW-1133">Transmembrane helix</keyword>
<keyword evidence="7 14" id="KW-0418">Kinase</keyword>
<dbReference type="Pfam" id="PF02518">
    <property type="entry name" value="HATPase_c"/>
    <property type="match status" value="1"/>
</dbReference>
<evidence type="ECO:0000256" key="7">
    <source>
        <dbReference type="ARBA" id="ARBA00022777"/>
    </source>
</evidence>
<evidence type="ECO:0000256" key="5">
    <source>
        <dbReference type="ARBA" id="ARBA00022692"/>
    </source>
</evidence>
<dbReference type="Pfam" id="PF14689">
    <property type="entry name" value="SPOB_a"/>
    <property type="match status" value="1"/>
</dbReference>
<evidence type="ECO:0000256" key="2">
    <source>
        <dbReference type="ARBA" id="ARBA00022475"/>
    </source>
</evidence>
<dbReference type="InterPro" id="IPR029151">
    <property type="entry name" value="Sensor-like_sf"/>
</dbReference>
<dbReference type="Proteomes" id="UP000682403">
    <property type="component" value="Unassembled WGS sequence"/>
</dbReference>
<dbReference type="Pfam" id="PF17203">
    <property type="entry name" value="sCache_3_2"/>
    <property type="match status" value="1"/>
</dbReference>
<evidence type="ECO:0000256" key="4">
    <source>
        <dbReference type="ARBA" id="ARBA00022679"/>
    </source>
</evidence>
<keyword evidence="11 12" id="KW-0472">Membrane</keyword>
<keyword evidence="4" id="KW-0808">Transferase</keyword>
<evidence type="ECO:0000256" key="1">
    <source>
        <dbReference type="ARBA" id="ARBA00004651"/>
    </source>
</evidence>
<dbReference type="InterPro" id="IPR036890">
    <property type="entry name" value="HATPase_C_sf"/>
</dbReference>
<dbReference type="InterPro" id="IPR016120">
    <property type="entry name" value="Sig_transdc_His_kin_SpoOB"/>
</dbReference>
<dbReference type="SUPFAM" id="SSF103190">
    <property type="entry name" value="Sensory domain-like"/>
    <property type="match status" value="1"/>
</dbReference>
<keyword evidence="5 12" id="KW-0812">Transmembrane</keyword>
<dbReference type="InterPro" id="IPR035965">
    <property type="entry name" value="PAS-like_dom_sf"/>
</dbReference>
<dbReference type="Gene3D" id="3.30.565.10">
    <property type="entry name" value="Histidine kinase-like ATPase, C-terminal domain"/>
    <property type="match status" value="1"/>
</dbReference>
<evidence type="ECO:0000313" key="15">
    <source>
        <dbReference type="Proteomes" id="UP000682403"/>
    </source>
</evidence>
<comment type="caution">
    <text evidence="14">The sequence shown here is derived from an EMBL/GenBank/DDBJ whole genome shotgun (WGS) entry which is preliminary data.</text>
</comment>
<gene>
    <name evidence="14" type="ORF">J9317_05140</name>
</gene>
<keyword evidence="8" id="KW-0067">ATP-binding</keyword>
<proteinExistence type="predicted"/>
<evidence type="ECO:0000256" key="11">
    <source>
        <dbReference type="ARBA" id="ARBA00023136"/>
    </source>
</evidence>